<dbReference type="Proteomes" id="UP001501319">
    <property type="component" value="Unassembled WGS sequence"/>
</dbReference>
<evidence type="ECO:0000313" key="1">
    <source>
        <dbReference type="EMBL" id="GAA1621918.1"/>
    </source>
</evidence>
<sequence>MDVMDPYTDTMFNFIQLERLIEELDAVLGDSWLSDAQRSKVVTVRDAAIQARGLSGYMFIQGD</sequence>
<accession>A0ABN2EZZ5</accession>
<comment type="caution">
    <text evidence="1">The sequence shown here is derived from an EMBL/GenBank/DDBJ whole genome shotgun (WGS) entry which is preliminary data.</text>
</comment>
<keyword evidence="2" id="KW-1185">Reference proteome</keyword>
<name>A0ABN2EZZ5_9ACTN</name>
<evidence type="ECO:0000313" key="2">
    <source>
        <dbReference type="Proteomes" id="UP001501319"/>
    </source>
</evidence>
<gene>
    <name evidence="1" type="ORF">GCM10009744_06390</name>
</gene>
<proteinExistence type="predicted"/>
<organism evidence="1 2">
    <name type="scientific">Kribbella alba</name>
    <dbReference type="NCBI Taxonomy" id="190197"/>
    <lineage>
        <taxon>Bacteria</taxon>
        <taxon>Bacillati</taxon>
        <taxon>Actinomycetota</taxon>
        <taxon>Actinomycetes</taxon>
        <taxon>Propionibacteriales</taxon>
        <taxon>Kribbellaceae</taxon>
        <taxon>Kribbella</taxon>
    </lineage>
</organism>
<dbReference type="EMBL" id="BAAANE010000002">
    <property type="protein sequence ID" value="GAA1621918.1"/>
    <property type="molecule type" value="Genomic_DNA"/>
</dbReference>
<protein>
    <submittedName>
        <fullName evidence="1">Uncharacterized protein</fullName>
    </submittedName>
</protein>
<reference evidence="1 2" key="1">
    <citation type="journal article" date="2019" name="Int. J. Syst. Evol. Microbiol.">
        <title>The Global Catalogue of Microorganisms (GCM) 10K type strain sequencing project: providing services to taxonomists for standard genome sequencing and annotation.</title>
        <authorList>
            <consortium name="The Broad Institute Genomics Platform"/>
            <consortium name="The Broad Institute Genome Sequencing Center for Infectious Disease"/>
            <person name="Wu L."/>
            <person name="Ma J."/>
        </authorList>
    </citation>
    <scope>NUCLEOTIDE SEQUENCE [LARGE SCALE GENOMIC DNA]</scope>
    <source>
        <strain evidence="1 2">JCM 14306</strain>
    </source>
</reference>